<evidence type="ECO:0000256" key="7">
    <source>
        <dbReference type="ARBA" id="ARBA00022833"/>
    </source>
</evidence>
<dbReference type="PANTHER" id="PTHR11774:SF6">
    <property type="entry name" value="PROTEIN FARNESYLTRANSFERASE SUBUNIT BETA"/>
    <property type="match status" value="1"/>
</dbReference>
<dbReference type="InterPro" id="IPR008930">
    <property type="entry name" value="Terpenoid_cyclase/PrenylTrfase"/>
</dbReference>
<dbReference type="GeneID" id="106813008"/>
<keyword evidence="9" id="KW-1185">Reference proteome</keyword>
<gene>
    <name evidence="10" type="primary">LOC106813008</name>
</gene>
<evidence type="ECO:0000313" key="10">
    <source>
        <dbReference type="RefSeq" id="XP_014672537.1"/>
    </source>
</evidence>
<evidence type="ECO:0000256" key="3">
    <source>
        <dbReference type="ARBA" id="ARBA00022602"/>
    </source>
</evidence>
<feature type="domain" description="Prenyltransferase alpha-alpha toroid" evidence="8">
    <location>
        <begin position="7"/>
        <end position="179"/>
    </location>
</feature>
<organism evidence="9 10">
    <name type="scientific">Priapulus caudatus</name>
    <name type="common">Priapulid worm</name>
    <dbReference type="NCBI Taxonomy" id="37621"/>
    <lineage>
        <taxon>Eukaryota</taxon>
        <taxon>Metazoa</taxon>
        <taxon>Ecdysozoa</taxon>
        <taxon>Scalidophora</taxon>
        <taxon>Priapulida</taxon>
        <taxon>Priapulimorpha</taxon>
        <taxon>Priapulimorphida</taxon>
        <taxon>Priapulidae</taxon>
        <taxon>Priapulus</taxon>
    </lineage>
</organism>
<keyword evidence="6" id="KW-0677">Repeat</keyword>
<keyword evidence="5" id="KW-0479">Metal-binding</keyword>
<keyword evidence="7" id="KW-0862">Zinc</keyword>
<dbReference type="Pfam" id="PF00432">
    <property type="entry name" value="Prenyltrans"/>
    <property type="match status" value="1"/>
</dbReference>
<evidence type="ECO:0000256" key="5">
    <source>
        <dbReference type="ARBA" id="ARBA00022723"/>
    </source>
</evidence>
<dbReference type="Gene3D" id="1.50.10.20">
    <property type="match status" value="1"/>
</dbReference>
<accession>A0ABM1EK16</accession>
<dbReference type="SUPFAM" id="SSF48239">
    <property type="entry name" value="Terpenoid cyclases/Protein prenyltransferases"/>
    <property type="match status" value="1"/>
</dbReference>
<dbReference type="Proteomes" id="UP000695022">
    <property type="component" value="Unplaced"/>
</dbReference>
<name>A0ABM1EK16_PRICU</name>
<comment type="cofactor">
    <cofactor evidence="1">
        <name>Zn(2+)</name>
        <dbReference type="ChEBI" id="CHEBI:29105"/>
    </cofactor>
</comment>
<evidence type="ECO:0000256" key="1">
    <source>
        <dbReference type="ARBA" id="ARBA00001947"/>
    </source>
</evidence>
<proteinExistence type="inferred from homology"/>
<comment type="similarity">
    <text evidence="2">Belongs to the protein prenyltransferase subunit beta family.</text>
</comment>
<protein>
    <submittedName>
        <fullName evidence="10">Protein farnesyltransferase subunit beta-like</fullName>
    </submittedName>
</protein>
<keyword evidence="4" id="KW-0808">Transferase</keyword>
<dbReference type="InterPro" id="IPR001330">
    <property type="entry name" value="Prenyltrans"/>
</dbReference>
<evidence type="ECO:0000256" key="4">
    <source>
        <dbReference type="ARBA" id="ARBA00022679"/>
    </source>
</evidence>
<dbReference type="PANTHER" id="PTHR11774">
    <property type="entry name" value="GERANYLGERANYL TRANSFERASE TYPE BETA SUBUNIT"/>
    <property type="match status" value="1"/>
</dbReference>
<evidence type="ECO:0000259" key="8">
    <source>
        <dbReference type="Pfam" id="PF00432"/>
    </source>
</evidence>
<evidence type="ECO:0000256" key="6">
    <source>
        <dbReference type="ARBA" id="ARBA00022737"/>
    </source>
</evidence>
<evidence type="ECO:0000256" key="2">
    <source>
        <dbReference type="ARBA" id="ARBA00010497"/>
    </source>
</evidence>
<keyword evidence="3" id="KW-0637">Prenyltransferase</keyword>
<dbReference type="RefSeq" id="XP_014672537.1">
    <property type="nucleotide sequence ID" value="XM_014817051.1"/>
</dbReference>
<evidence type="ECO:0000313" key="9">
    <source>
        <dbReference type="Proteomes" id="UP000695022"/>
    </source>
</evidence>
<dbReference type="InterPro" id="IPR045089">
    <property type="entry name" value="PGGT1B-like"/>
</dbReference>
<sequence length="210" mass="23309">MGKADVSCQTYEGGFGGLPGMEAHGGYSFCALAALILLNKEKLCDVDALLRWTTNKQMRFEGGFQGRTNKLVDGCYTFWQGAIVPLIHGTLFNENDASLSEEKWMFHQGALQEYVLICCQCPYGGLVDKPGKTRDFYHTCYCLSGLSVAQHYTSHNYNSRHVVGNRINELKRVHPVYNICVDEVASAIEYYRSLPVPLCGSEKEGADATS</sequence>
<reference evidence="10" key="1">
    <citation type="submission" date="2025-08" db="UniProtKB">
        <authorList>
            <consortium name="RefSeq"/>
        </authorList>
    </citation>
    <scope>IDENTIFICATION</scope>
</reference>